<dbReference type="PANTHER" id="PTHR32282">
    <property type="entry name" value="BINDING PROTEIN TRANSPEPTIDASE, PUTATIVE-RELATED"/>
    <property type="match status" value="1"/>
</dbReference>
<dbReference type="Gene3D" id="3.40.710.10">
    <property type="entry name" value="DD-peptidase/beta-lactamase superfamily"/>
    <property type="match status" value="1"/>
</dbReference>
<dbReference type="GO" id="GO:0008658">
    <property type="term" value="F:penicillin binding"/>
    <property type="evidence" value="ECO:0007669"/>
    <property type="project" value="InterPro"/>
</dbReference>
<organism evidence="4 5">
    <name type="scientific">Saccharicrinis fermentans DSM 9555 = JCM 21142</name>
    <dbReference type="NCBI Taxonomy" id="869213"/>
    <lineage>
        <taxon>Bacteria</taxon>
        <taxon>Pseudomonadati</taxon>
        <taxon>Bacteroidota</taxon>
        <taxon>Bacteroidia</taxon>
        <taxon>Marinilabiliales</taxon>
        <taxon>Marinilabiliaceae</taxon>
        <taxon>Saccharicrinis</taxon>
    </lineage>
</organism>
<dbReference type="GO" id="GO:0008955">
    <property type="term" value="F:peptidoglycan glycosyltransferase activity"/>
    <property type="evidence" value="ECO:0007669"/>
    <property type="project" value="TreeGrafter"/>
</dbReference>
<dbReference type="InterPro" id="IPR001460">
    <property type="entry name" value="PCN-bd_Tpept"/>
</dbReference>
<dbReference type="AlphaFoldDB" id="W7YSE8"/>
<evidence type="ECO:0000259" key="3">
    <source>
        <dbReference type="Pfam" id="PF00905"/>
    </source>
</evidence>
<dbReference type="Proteomes" id="UP000019402">
    <property type="component" value="Unassembled WGS sequence"/>
</dbReference>
<proteinExistence type="predicted"/>
<dbReference type="PANTHER" id="PTHR32282:SF15">
    <property type="entry name" value="PENICILLIN-BINDING PROTEIN 1C"/>
    <property type="match status" value="1"/>
</dbReference>
<dbReference type="EMBL" id="BAMD01000083">
    <property type="protein sequence ID" value="GAF05389.1"/>
    <property type="molecule type" value="Genomic_DNA"/>
</dbReference>
<dbReference type="SUPFAM" id="SSF56601">
    <property type="entry name" value="beta-lactamase/transpeptidase-like"/>
    <property type="match status" value="1"/>
</dbReference>
<protein>
    <submittedName>
        <fullName evidence="4">Penicillin-binding protein 1A</fullName>
    </submittedName>
</protein>
<evidence type="ECO:0000256" key="2">
    <source>
        <dbReference type="ARBA" id="ARBA00022679"/>
    </source>
</evidence>
<gene>
    <name evidence="4" type="ORF">JCM21142_104121</name>
</gene>
<dbReference type="GO" id="GO:0009252">
    <property type="term" value="P:peptidoglycan biosynthetic process"/>
    <property type="evidence" value="ECO:0007669"/>
    <property type="project" value="TreeGrafter"/>
</dbReference>
<dbReference type="Pfam" id="PF00905">
    <property type="entry name" value="Transpeptidase"/>
    <property type="match status" value="1"/>
</dbReference>
<evidence type="ECO:0000313" key="5">
    <source>
        <dbReference type="Proteomes" id="UP000019402"/>
    </source>
</evidence>
<keyword evidence="5" id="KW-1185">Reference proteome</keyword>
<evidence type="ECO:0000313" key="4">
    <source>
        <dbReference type="EMBL" id="GAF05389.1"/>
    </source>
</evidence>
<accession>W7YSE8</accession>
<dbReference type="eggNOG" id="COG4953">
    <property type="taxonomic scope" value="Bacteria"/>
</dbReference>
<dbReference type="InterPro" id="IPR050396">
    <property type="entry name" value="Glycosyltr_51/Transpeptidase"/>
</dbReference>
<feature type="domain" description="Penicillin-binding protein transpeptidase" evidence="3">
    <location>
        <begin position="1"/>
        <end position="127"/>
    </location>
</feature>
<keyword evidence="2" id="KW-0808">Transferase</keyword>
<dbReference type="GO" id="GO:0030288">
    <property type="term" value="C:outer membrane-bounded periplasmic space"/>
    <property type="evidence" value="ECO:0007669"/>
    <property type="project" value="TreeGrafter"/>
</dbReference>
<evidence type="ECO:0000256" key="1">
    <source>
        <dbReference type="ARBA" id="ARBA00022676"/>
    </source>
</evidence>
<comment type="caution">
    <text evidence="4">The sequence shown here is derived from an EMBL/GenBank/DDBJ whole genome shotgun (WGS) entry which is preliminary data.</text>
</comment>
<reference evidence="4 5" key="1">
    <citation type="journal article" date="2014" name="Genome Announc.">
        <title>Draft Genome Sequence of Cytophaga fermentans JCM 21142T, a Facultative Anaerobe Isolated from Marine Mud.</title>
        <authorList>
            <person name="Starns D."/>
            <person name="Oshima K."/>
            <person name="Suda W."/>
            <person name="Iino T."/>
            <person name="Yuki M."/>
            <person name="Inoue J."/>
            <person name="Kitamura K."/>
            <person name="Iida T."/>
            <person name="Darby A."/>
            <person name="Hattori M."/>
            <person name="Ohkuma M."/>
        </authorList>
    </citation>
    <scope>NUCLEOTIDE SEQUENCE [LARGE SCALE GENOMIC DNA]</scope>
    <source>
        <strain evidence="4 5">JCM 21142</strain>
    </source>
</reference>
<dbReference type="InterPro" id="IPR012338">
    <property type="entry name" value="Beta-lactam/transpept-like"/>
</dbReference>
<keyword evidence="1" id="KW-0328">Glycosyltransferase</keyword>
<sequence>MEVKTGKVLAYCGNTTPIKNKNHQNQVDIIQAPRSTGSILKPFLYAASLQDGILLPQQLIADIPTYYENFAPKNYHRTYSGAVKADEALSRSLNVPAVRMLKDYDIGRFCSILQKTGLNTIKSAPDYYGLSLILGGAETKLFELSGAYAPWPET</sequence>
<name>W7YSE8_9BACT</name>